<dbReference type="EMBL" id="BLQM01000448">
    <property type="protein sequence ID" value="GMH90389.1"/>
    <property type="molecule type" value="Genomic_DNA"/>
</dbReference>
<protein>
    <submittedName>
        <fullName evidence="1">Uncharacterized protein</fullName>
    </submittedName>
</protein>
<name>A0A9W7BGM8_9STRA</name>
<dbReference type="Proteomes" id="UP001162640">
    <property type="component" value="Unassembled WGS sequence"/>
</dbReference>
<sequence length="108" mass="11683">MTIPTPHSTVSKKLTLILSKGMIVLQKLQFGQTLLTFSAQVEVGKEVYLDVGRSASIRVTGLTSKTGIGSTASGKGFKKKKKVGGQADKLFCEIGTLLYERYWDEGGK</sequence>
<evidence type="ECO:0000313" key="2">
    <source>
        <dbReference type="Proteomes" id="UP001162640"/>
    </source>
</evidence>
<dbReference type="AlphaFoldDB" id="A0A9W7BGM8"/>
<proteinExistence type="predicted"/>
<evidence type="ECO:0000313" key="1">
    <source>
        <dbReference type="EMBL" id="GMH90389.1"/>
    </source>
</evidence>
<gene>
    <name evidence="1" type="ORF">TL16_g11752</name>
</gene>
<comment type="caution">
    <text evidence="1">The sequence shown here is derived from an EMBL/GenBank/DDBJ whole genome shotgun (WGS) entry which is preliminary data.</text>
</comment>
<accession>A0A9W7BGM8</accession>
<reference evidence="2" key="1">
    <citation type="journal article" date="2023" name="Commun. Biol.">
        <title>Genome analysis of Parmales, the sister group of diatoms, reveals the evolutionary specialization of diatoms from phago-mixotrophs to photoautotrophs.</title>
        <authorList>
            <person name="Ban H."/>
            <person name="Sato S."/>
            <person name="Yoshikawa S."/>
            <person name="Yamada K."/>
            <person name="Nakamura Y."/>
            <person name="Ichinomiya M."/>
            <person name="Sato N."/>
            <person name="Blanc-Mathieu R."/>
            <person name="Endo H."/>
            <person name="Kuwata A."/>
            <person name="Ogata H."/>
        </authorList>
    </citation>
    <scope>NUCLEOTIDE SEQUENCE [LARGE SCALE GENOMIC DNA]</scope>
</reference>
<organism evidence="1 2">
    <name type="scientific">Triparma laevis f. inornata</name>
    <dbReference type="NCBI Taxonomy" id="1714386"/>
    <lineage>
        <taxon>Eukaryota</taxon>
        <taxon>Sar</taxon>
        <taxon>Stramenopiles</taxon>
        <taxon>Ochrophyta</taxon>
        <taxon>Bolidophyceae</taxon>
        <taxon>Parmales</taxon>
        <taxon>Triparmaceae</taxon>
        <taxon>Triparma</taxon>
    </lineage>
</organism>